<protein>
    <submittedName>
        <fullName evidence="1">Uncharacterized protein</fullName>
    </submittedName>
</protein>
<proteinExistence type="predicted"/>
<evidence type="ECO:0000313" key="2">
    <source>
        <dbReference type="Proteomes" id="UP000018895"/>
    </source>
</evidence>
<sequence length="51" mass="5692">MEEVAGNLAVKTCLNADQMNKWLEDHGDVEVLDFKLSGIGQVLVVYRKEDA</sequence>
<evidence type="ECO:0000313" key="1">
    <source>
        <dbReference type="EMBL" id="GAE32417.1"/>
    </source>
</evidence>
<keyword evidence="2" id="KW-1185">Reference proteome</keyword>
<name>W4QKK9_9BACI</name>
<dbReference type="RefSeq" id="WP_156315008.1">
    <property type="nucleotide sequence ID" value="NZ_BAUU01000036.1"/>
</dbReference>
<gene>
    <name evidence="1" type="ORF">JCM9152_3951</name>
</gene>
<dbReference type="EMBL" id="BAUU01000036">
    <property type="protein sequence ID" value="GAE32417.1"/>
    <property type="molecule type" value="Genomic_DNA"/>
</dbReference>
<dbReference type="STRING" id="1236971.JCM9152_3951"/>
<dbReference type="Proteomes" id="UP000018895">
    <property type="component" value="Unassembled WGS sequence"/>
</dbReference>
<dbReference type="AlphaFoldDB" id="W4QKK9"/>
<comment type="caution">
    <text evidence="1">The sequence shown here is derived from an EMBL/GenBank/DDBJ whole genome shotgun (WGS) entry which is preliminary data.</text>
</comment>
<reference evidence="1" key="1">
    <citation type="journal article" date="2014" name="Genome Announc.">
        <title>Draft Genome Sequences of Three Alkaliphilic Bacillus Strains, Bacillus wakoensis JCM 9140T, Bacillus akibai JCM 9157T, and Bacillus hemicellulosilyticus JCM 9152T.</title>
        <authorList>
            <person name="Yuki M."/>
            <person name="Oshima K."/>
            <person name="Suda W."/>
            <person name="Oshida Y."/>
            <person name="Kitamura K."/>
            <person name="Iida T."/>
            <person name="Hattori M."/>
            <person name="Ohkuma M."/>
        </authorList>
    </citation>
    <scope>NUCLEOTIDE SEQUENCE [LARGE SCALE GENOMIC DNA]</scope>
    <source>
        <strain evidence="1">JCM 9152</strain>
    </source>
</reference>
<accession>W4QKK9</accession>
<organism evidence="1 2">
    <name type="scientific">Halalkalibacter hemicellulosilyticusJCM 9152</name>
    <dbReference type="NCBI Taxonomy" id="1236971"/>
    <lineage>
        <taxon>Bacteria</taxon>
        <taxon>Bacillati</taxon>
        <taxon>Bacillota</taxon>
        <taxon>Bacilli</taxon>
        <taxon>Bacillales</taxon>
        <taxon>Bacillaceae</taxon>
        <taxon>Halalkalibacter</taxon>
    </lineage>
</organism>